<proteinExistence type="predicted"/>
<evidence type="ECO:0000256" key="1">
    <source>
        <dbReference type="SAM" id="MobiDB-lite"/>
    </source>
</evidence>
<evidence type="ECO:0000313" key="4">
    <source>
        <dbReference type="EMBL" id="OLN21640.1"/>
    </source>
</evidence>
<keyword evidence="2" id="KW-0812">Transmembrane</keyword>
<keyword evidence="2" id="KW-0472">Membrane</keyword>
<feature type="compositionally biased region" description="Basic and acidic residues" evidence="1">
    <location>
        <begin position="429"/>
        <end position="451"/>
    </location>
</feature>
<evidence type="ECO:0000256" key="2">
    <source>
        <dbReference type="SAM" id="Phobius"/>
    </source>
</evidence>
<comment type="caution">
    <text evidence="4">The sequence shown here is derived from an EMBL/GenBank/DDBJ whole genome shotgun (WGS) entry which is preliminary data.</text>
</comment>
<organism evidence="4 5">
    <name type="scientific">Domibacillus antri</name>
    <dbReference type="NCBI Taxonomy" id="1714264"/>
    <lineage>
        <taxon>Bacteria</taxon>
        <taxon>Bacillati</taxon>
        <taxon>Bacillota</taxon>
        <taxon>Bacilli</taxon>
        <taxon>Bacillales</taxon>
        <taxon>Bacillaceae</taxon>
        <taxon>Domibacillus</taxon>
    </lineage>
</organism>
<dbReference type="OrthoDB" id="5593847at2"/>
<dbReference type="SUPFAM" id="SSF52540">
    <property type="entry name" value="P-loop containing nucleoside triphosphate hydrolases"/>
    <property type="match status" value="1"/>
</dbReference>
<evidence type="ECO:0000259" key="3">
    <source>
        <dbReference type="Pfam" id="PF13401"/>
    </source>
</evidence>
<keyword evidence="5" id="KW-1185">Reference proteome</keyword>
<dbReference type="InterPro" id="IPR052026">
    <property type="entry name" value="ExeA_AAA_ATPase_DNA-bind"/>
</dbReference>
<name>A0A1Q8Q2S5_9BACI</name>
<dbReference type="STRING" id="1714264.BTO30_13825"/>
<dbReference type="InterPro" id="IPR027417">
    <property type="entry name" value="P-loop_NTPase"/>
</dbReference>
<dbReference type="Gene3D" id="3.40.50.300">
    <property type="entry name" value="P-loop containing nucleotide triphosphate hydrolases"/>
    <property type="match status" value="1"/>
</dbReference>
<accession>A0A1Q8Q2S5</accession>
<feature type="region of interest" description="Disordered" evidence="1">
    <location>
        <begin position="413"/>
        <end position="451"/>
    </location>
</feature>
<feature type="domain" description="ORC1/DEAH AAA+ ATPase" evidence="3">
    <location>
        <begin position="135"/>
        <end position="279"/>
    </location>
</feature>
<dbReference type="AlphaFoldDB" id="A0A1Q8Q2S5"/>
<dbReference type="Proteomes" id="UP000185568">
    <property type="component" value="Unassembled WGS sequence"/>
</dbReference>
<evidence type="ECO:0000313" key="5">
    <source>
        <dbReference type="Proteomes" id="UP000185568"/>
    </source>
</evidence>
<feature type="transmembrane region" description="Helical" evidence="2">
    <location>
        <begin position="260"/>
        <end position="284"/>
    </location>
</feature>
<dbReference type="GO" id="GO:0016887">
    <property type="term" value="F:ATP hydrolysis activity"/>
    <property type="evidence" value="ECO:0007669"/>
    <property type="project" value="InterPro"/>
</dbReference>
<dbReference type="EMBL" id="MSDU01000037">
    <property type="protein sequence ID" value="OLN21640.1"/>
    <property type="molecule type" value="Genomic_DNA"/>
</dbReference>
<keyword evidence="2" id="KW-1133">Transmembrane helix</keyword>
<protein>
    <recommendedName>
        <fullName evidence="3">ORC1/DEAH AAA+ ATPase domain-containing protein</fullName>
    </recommendedName>
</protein>
<dbReference type="RefSeq" id="WP_075399309.1">
    <property type="nucleotide sequence ID" value="NZ_MSDU01000037.1"/>
</dbReference>
<gene>
    <name evidence="4" type="ORF">BTO30_13825</name>
</gene>
<dbReference type="PANTHER" id="PTHR35894">
    <property type="entry name" value="GENERAL SECRETION PATHWAY PROTEIN A-RELATED"/>
    <property type="match status" value="1"/>
</dbReference>
<dbReference type="InterPro" id="IPR049945">
    <property type="entry name" value="AAA_22"/>
</dbReference>
<sequence length="501" mass="58058">MTNKIFLDNGMEAVEASYNGFPLEEYNTNPFIQALPPLMDKQTIIKKLMLPIPFKEEERNLDCSYRLHMIYRLYKLFQPLPIHVDIWNMVFSLIYQGYVARNPFDADYRRYVNQTGKQIINRTFDINTRTNFRTTASCATLIGYSGVGKSSSINRVLNNIPQLLVHNQYNGQHFNQIQLSHLTLQTPHNSSLKALTLQFFMKVDELLGTNNYRKHISKNSSVDLMLPLMGQVANNIGLGMLIIDEIQHLQNRGIQQMMNYFVTLMNSFGVPVLFIGTPASYAIFQQEFRISRRVSGNGEIIWNNMESNNEFHFFLESIWKYQWNRKVVPLTEEMVKVFYEETQGISDLILKLFINVQKECIANGKEEFTVSMVKRVAKEHFKLMKPMIEAIKSKNPYKIAQFEDLRRLELTDASAPRKEKSTSTSTIEKVSKAQQDTKEIPKATKSSTEPEVKQVLDYTEDDLRGLWKEASKGEKTVYQLLVENGYVDDMSFWQEEGSIKC</sequence>
<dbReference type="PANTHER" id="PTHR35894:SF1">
    <property type="entry name" value="PHOSPHORIBULOKINASE _ URIDINE KINASE FAMILY"/>
    <property type="match status" value="1"/>
</dbReference>
<dbReference type="Pfam" id="PF13401">
    <property type="entry name" value="AAA_22"/>
    <property type="match status" value="1"/>
</dbReference>
<reference evidence="4 5" key="1">
    <citation type="submission" date="2016-12" db="EMBL/GenBank/DDBJ databases">
        <title>Domibacillus antri genome sequencing.</title>
        <authorList>
            <person name="Verma A."/>
            <person name="Krishnamurthi S."/>
        </authorList>
    </citation>
    <scope>NUCLEOTIDE SEQUENCE [LARGE SCALE GENOMIC DNA]</scope>
    <source>
        <strain evidence="4 5">XD80</strain>
    </source>
</reference>